<gene>
    <name evidence="2" type="ORF">VZT92_018037</name>
</gene>
<feature type="region of interest" description="Disordered" evidence="1">
    <location>
        <begin position="41"/>
        <end position="83"/>
    </location>
</feature>
<proteinExistence type="predicted"/>
<dbReference type="Proteomes" id="UP001488805">
    <property type="component" value="Unassembled WGS sequence"/>
</dbReference>
<evidence type="ECO:0000256" key="1">
    <source>
        <dbReference type="SAM" id="MobiDB-lite"/>
    </source>
</evidence>
<evidence type="ECO:0000313" key="2">
    <source>
        <dbReference type="EMBL" id="KAK9524176.1"/>
    </source>
</evidence>
<feature type="compositionally biased region" description="Basic and acidic residues" evidence="1">
    <location>
        <begin position="70"/>
        <end position="83"/>
    </location>
</feature>
<comment type="caution">
    <text evidence="2">The sequence shown here is derived from an EMBL/GenBank/DDBJ whole genome shotgun (WGS) entry which is preliminary data.</text>
</comment>
<dbReference type="EMBL" id="JBCEZU010000156">
    <property type="protein sequence ID" value="KAK9524176.1"/>
    <property type="molecule type" value="Genomic_DNA"/>
</dbReference>
<reference evidence="2 3" key="1">
    <citation type="journal article" date="2024" name="Genome Biol. Evol.">
        <title>Chromosome-level genome assembly of the viviparous eelpout Zoarces viviparus.</title>
        <authorList>
            <person name="Fuhrmann N."/>
            <person name="Brasseur M.V."/>
            <person name="Bakowski C.E."/>
            <person name="Podsiadlowski L."/>
            <person name="Prost S."/>
            <person name="Krehenwinkel H."/>
            <person name="Mayer C."/>
        </authorList>
    </citation>
    <scope>NUCLEOTIDE SEQUENCE [LARGE SCALE GENOMIC DNA]</scope>
    <source>
        <strain evidence="2">NO-MEL_2022_Ind0_liver</strain>
    </source>
</reference>
<sequence>MRQHSTLSPTPQQKHKPTVDVVSAAACEFFDGQMFSVRRRPTCETSRNRLDAAGPAEGGRAAKRTARPGGLREDLGCRRMDVD</sequence>
<protein>
    <submittedName>
        <fullName evidence="2">Uncharacterized protein</fullName>
    </submittedName>
</protein>
<evidence type="ECO:0000313" key="3">
    <source>
        <dbReference type="Proteomes" id="UP001488805"/>
    </source>
</evidence>
<dbReference type="AlphaFoldDB" id="A0AAW1EPK0"/>
<accession>A0AAW1EPK0</accession>
<keyword evidence="3" id="KW-1185">Reference proteome</keyword>
<name>A0AAW1EPK0_ZOAVI</name>
<organism evidence="2 3">
    <name type="scientific">Zoarces viviparus</name>
    <name type="common">Viviparous eelpout</name>
    <name type="synonym">Blennius viviparus</name>
    <dbReference type="NCBI Taxonomy" id="48416"/>
    <lineage>
        <taxon>Eukaryota</taxon>
        <taxon>Metazoa</taxon>
        <taxon>Chordata</taxon>
        <taxon>Craniata</taxon>
        <taxon>Vertebrata</taxon>
        <taxon>Euteleostomi</taxon>
        <taxon>Actinopterygii</taxon>
        <taxon>Neopterygii</taxon>
        <taxon>Teleostei</taxon>
        <taxon>Neoteleostei</taxon>
        <taxon>Acanthomorphata</taxon>
        <taxon>Eupercaria</taxon>
        <taxon>Perciformes</taxon>
        <taxon>Cottioidei</taxon>
        <taxon>Zoarcales</taxon>
        <taxon>Zoarcidae</taxon>
        <taxon>Zoarcinae</taxon>
        <taxon>Zoarces</taxon>
    </lineage>
</organism>